<comment type="subcellular location">
    <subcellularLocation>
        <location evidence="2">Cell membrane</location>
        <topology evidence="2">Multi-pass membrane protein</topology>
    </subcellularLocation>
</comment>
<feature type="transmembrane region" description="Helical" evidence="12">
    <location>
        <begin position="56"/>
        <end position="77"/>
    </location>
</feature>
<reference evidence="14" key="1">
    <citation type="submission" date="2017-02" db="EMBL/GenBank/DDBJ databases">
        <authorList>
            <person name="Varghese N."/>
            <person name="Submissions S."/>
        </authorList>
    </citation>
    <scope>NUCLEOTIDE SEQUENCE [LARGE SCALE GENOMIC DNA]</scope>
    <source>
        <strain evidence="14">ATCC BAA-1030</strain>
    </source>
</reference>
<keyword evidence="10 12" id="KW-0472">Membrane</keyword>
<dbReference type="NCBIfam" id="TIGR00797">
    <property type="entry name" value="matE"/>
    <property type="match status" value="1"/>
</dbReference>
<feature type="transmembrane region" description="Helical" evidence="12">
    <location>
        <begin position="256"/>
        <end position="275"/>
    </location>
</feature>
<evidence type="ECO:0000256" key="2">
    <source>
        <dbReference type="ARBA" id="ARBA00004651"/>
    </source>
</evidence>
<keyword evidence="7 12" id="KW-0812">Transmembrane</keyword>
<evidence type="ECO:0000256" key="1">
    <source>
        <dbReference type="ARBA" id="ARBA00003408"/>
    </source>
</evidence>
<name>A0A1T4NAB9_9ENTE</name>
<feature type="transmembrane region" description="Helical" evidence="12">
    <location>
        <begin position="281"/>
        <end position="298"/>
    </location>
</feature>
<feature type="transmembrane region" description="Helical" evidence="12">
    <location>
        <begin position="387"/>
        <end position="409"/>
    </location>
</feature>
<keyword evidence="14" id="KW-1185">Reference proteome</keyword>
<dbReference type="Pfam" id="PF01554">
    <property type="entry name" value="MatE"/>
    <property type="match status" value="2"/>
</dbReference>
<evidence type="ECO:0000313" key="13">
    <source>
        <dbReference type="EMBL" id="SJZ75778.1"/>
    </source>
</evidence>
<organism evidence="13 14">
    <name type="scientific">Pilibacter termitis</name>
    <dbReference type="NCBI Taxonomy" id="263852"/>
    <lineage>
        <taxon>Bacteria</taxon>
        <taxon>Bacillati</taxon>
        <taxon>Bacillota</taxon>
        <taxon>Bacilli</taxon>
        <taxon>Lactobacillales</taxon>
        <taxon>Enterococcaceae</taxon>
        <taxon>Pilibacter</taxon>
    </lineage>
</organism>
<keyword evidence="9" id="KW-0406">Ion transport</keyword>
<keyword evidence="5" id="KW-0050">Antiport</keyword>
<feature type="transmembrane region" description="Helical" evidence="12">
    <location>
        <begin position="26"/>
        <end position="50"/>
    </location>
</feature>
<evidence type="ECO:0000256" key="7">
    <source>
        <dbReference type="ARBA" id="ARBA00022692"/>
    </source>
</evidence>
<dbReference type="STRING" id="263852.SAMN02745116_01356"/>
<evidence type="ECO:0000256" key="6">
    <source>
        <dbReference type="ARBA" id="ARBA00022475"/>
    </source>
</evidence>
<feature type="transmembrane region" description="Helical" evidence="12">
    <location>
        <begin position="89"/>
        <end position="113"/>
    </location>
</feature>
<dbReference type="RefSeq" id="WP_159443247.1">
    <property type="nucleotide sequence ID" value="NZ_FUXI01000013.1"/>
</dbReference>
<evidence type="ECO:0000256" key="9">
    <source>
        <dbReference type="ARBA" id="ARBA00023065"/>
    </source>
</evidence>
<evidence type="ECO:0000256" key="10">
    <source>
        <dbReference type="ARBA" id="ARBA00023136"/>
    </source>
</evidence>
<dbReference type="GO" id="GO:0006811">
    <property type="term" value="P:monoatomic ion transport"/>
    <property type="evidence" value="ECO:0007669"/>
    <property type="project" value="UniProtKB-KW"/>
</dbReference>
<evidence type="ECO:0000256" key="12">
    <source>
        <dbReference type="SAM" id="Phobius"/>
    </source>
</evidence>
<accession>A0A1T4NAB9</accession>
<dbReference type="InterPro" id="IPR050222">
    <property type="entry name" value="MATE_MdtK"/>
</dbReference>
<evidence type="ECO:0000256" key="11">
    <source>
        <dbReference type="ARBA" id="ARBA00031636"/>
    </source>
</evidence>
<feature type="transmembrane region" description="Helical" evidence="12">
    <location>
        <begin position="166"/>
        <end position="185"/>
    </location>
</feature>
<dbReference type="CDD" id="cd13137">
    <property type="entry name" value="MATE_NorM_like"/>
    <property type="match status" value="1"/>
</dbReference>
<dbReference type="PANTHER" id="PTHR43298">
    <property type="entry name" value="MULTIDRUG RESISTANCE PROTEIN NORM-RELATED"/>
    <property type="match status" value="1"/>
</dbReference>
<protein>
    <recommendedName>
        <fullName evidence="3">Probable multidrug resistance protein NorM</fullName>
    </recommendedName>
    <alternativeName>
        <fullName evidence="11">Multidrug-efflux transporter</fullName>
    </alternativeName>
</protein>
<gene>
    <name evidence="13" type="ORF">SAMN02745116_01356</name>
</gene>
<dbReference type="Proteomes" id="UP000190328">
    <property type="component" value="Unassembled WGS sequence"/>
</dbReference>
<evidence type="ECO:0000256" key="4">
    <source>
        <dbReference type="ARBA" id="ARBA00022448"/>
    </source>
</evidence>
<dbReference type="AlphaFoldDB" id="A0A1T4NAB9"/>
<keyword evidence="8 12" id="KW-1133">Transmembrane helix</keyword>
<dbReference type="EMBL" id="FUXI01000013">
    <property type="protein sequence ID" value="SJZ75778.1"/>
    <property type="molecule type" value="Genomic_DNA"/>
</dbReference>
<dbReference type="PIRSF" id="PIRSF006603">
    <property type="entry name" value="DinF"/>
    <property type="match status" value="1"/>
</dbReference>
<dbReference type="InterPro" id="IPR048279">
    <property type="entry name" value="MdtK-like"/>
</dbReference>
<dbReference type="GO" id="GO:0015297">
    <property type="term" value="F:antiporter activity"/>
    <property type="evidence" value="ECO:0007669"/>
    <property type="project" value="UniProtKB-KW"/>
</dbReference>
<feature type="transmembrane region" description="Helical" evidence="12">
    <location>
        <begin position="191"/>
        <end position="212"/>
    </location>
</feature>
<dbReference type="InterPro" id="IPR002528">
    <property type="entry name" value="MATE_fam"/>
</dbReference>
<evidence type="ECO:0000256" key="3">
    <source>
        <dbReference type="ARBA" id="ARBA00020268"/>
    </source>
</evidence>
<dbReference type="PANTHER" id="PTHR43298:SF4">
    <property type="entry name" value="DRUG_SODIUM ANTIPORTER"/>
    <property type="match status" value="1"/>
</dbReference>
<dbReference type="GO" id="GO:0005886">
    <property type="term" value="C:plasma membrane"/>
    <property type="evidence" value="ECO:0007669"/>
    <property type="project" value="UniProtKB-SubCell"/>
</dbReference>
<evidence type="ECO:0000256" key="8">
    <source>
        <dbReference type="ARBA" id="ARBA00022989"/>
    </source>
</evidence>
<comment type="function">
    <text evidence="1">Multidrug efflux pump.</text>
</comment>
<evidence type="ECO:0000256" key="5">
    <source>
        <dbReference type="ARBA" id="ARBA00022449"/>
    </source>
</evidence>
<keyword evidence="6" id="KW-1003">Cell membrane</keyword>
<dbReference type="GO" id="GO:0042910">
    <property type="term" value="F:xenobiotic transmembrane transporter activity"/>
    <property type="evidence" value="ECO:0007669"/>
    <property type="project" value="InterPro"/>
</dbReference>
<sequence length="440" mass="48501">MKNNELRTTHRKEILRLAIPNTIENVLQMTVGFVDSLLIAKISLIAISAVGVVNGLLAIFQAIFIALSIAATSVIARNIGAKKLNSARVAVFHAILLSVIVSTFLGLLVLFFGKQILILSGANDEILPLAQHFFLLVGGLSVFWSILTVLGAVLRANGDAKTPMYVSLLVNLINILLDYLLIFGVGSLPPLGIIGAGVGTTLSRLIGCIILFRKLQRTKLKIDKNVLKTKESIAKMIKLSIPSAIERFMMRFGDILINRLLLNLGTMLFASLTIFENFASFTFMPAFAVAAATATLVGREFGAKNMENVREIRKESNHICLLFMLFTALILCLFGDFFARAFTENTTALKFLNQSLPFYALGLPVLAYSLVDTSALQATGDTKTPMFATTIGMLFIRVTFVALFCLYFRFQLIGVAIATLLDNFWRAIFLRWTLNKRMIK</sequence>
<feature type="transmembrane region" description="Helical" evidence="12">
    <location>
        <begin position="319"/>
        <end position="338"/>
    </location>
</feature>
<feature type="transmembrane region" description="Helical" evidence="12">
    <location>
        <begin position="133"/>
        <end position="154"/>
    </location>
</feature>
<evidence type="ECO:0000313" key="14">
    <source>
        <dbReference type="Proteomes" id="UP000190328"/>
    </source>
</evidence>
<proteinExistence type="predicted"/>
<keyword evidence="4" id="KW-0813">Transport</keyword>
<dbReference type="OrthoDB" id="9806302at2"/>